<comment type="caution">
    <text evidence="1">The sequence shown here is derived from an EMBL/GenBank/DDBJ whole genome shotgun (WGS) entry which is preliminary data.</text>
</comment>
<keyword evidence="2" id="KW-1185">Reference proteome</keyword>
<organism evidence="1 2">
    <name type="scientific">Pedobacter paludis</name>
    <dbReference type="NCBI Taxonomy" id="2203212"/>
    <lineage>
        <taxon>Bacteria</taxon>
        <taxon>Pseudomonadati</taxon>
        <taxon>Bacteroidota</taxon>
        <taxon>Sphingobacteriia</taxon>
        <taxon>Sphingobacteriales</taxon>
        <taxon>Sphingobacteriaceae</taxon>
        <taxon>Pedobacter</taxon>
    </lineage>
</organism>
<evidence type="ECO:0000313" key="1">
    <source>
        <dbReference type="EMBL" id="PWS33187.1"/>
    </source>
</evidence>
<gene>
    <name evidence="1" type="ORF">DF947_00685</name>
</gene>
<proteinExistence type="predicted"/>
<dbReference type="EMBL" id="QGNY01000001">
    <property type="protein sequence ID" value="PWS33187.1"/>
    <property type="molecule type" value="Genomic_DNA"/>
</dbReference>
<protein>
    <submittedName>
        <fullName evidence="1">Uncharacterized protein</fullName>
    </submittedName>
</protein>
<dbReference type="AlphaFoldDB" id="A0A317F565"/>
<name>A0A317F565_9SPHI</name>
<evidence type="ECO:0000313" key="2">
    <source>
        <dbReference type="Proteomes" id="UP000245391"/>
    </source>
</evidence>
<accession>A0A317F565</accession>
<reference evidence="2" key="1">
    <citation type="submission" date="2018-05" db="EMBL/GenBank/DDBJ databases">
        <title>Pedobacter paludis sp. nov., isolated from wetland soil.</title>
        <authorList>
            <person name="Zhang Y."/>
        </authorList>
    </citation>
    <scope>NUCLEOTIDE SEQUENCE [LARGE SCALE GENOMIC DNA]</scope>
    <source>
        <strain evidence="2">R-8</strain>
    </source>
</reference>
<dbReference type="Proteomes" id="UP000245391">
    <property type="component" value="Unassembled WGS sequence"/>
</dbReference>
<sequence length="112" mass="12383">MYSKIDITYENNENSEPYGDLIPLMTCKKASNKEYTYEFTKPYSAVITVGGVVGIINKSFAVGDRVKGKMLDNGTVSVRVAEHTKENEKPANPASYQEFLDVPSGNLKLIAE</sequence>